<name>A0A2C6C959_FUSNP</name>
<comment type="caution">
    <text evidence="2">The sequence shown here is derived from an EMBL/GenBank/DDBJ whole genome shotgun (WGS) entry which is preliminary data.</text>
</comment>
<gene>
    <name evidence="2" type="ORF">CBG59_04045</name>
</gene>
<reference evidence="2 3" key="1">
    <citation type="submission" date="2017-06" db="EMBL/GenBank/DDBJ databases">
        <title>Draft genome sequence of Fusobacterium nucleatum subsp. polymorphum KCOM 1330 (=ChDC F330).</title>
        <authorList>
            <person name="Kook J.-K."/>
            <person name="Park S.-N."/>
            <person name="Lim Y.K."/>
            <person name="Roh H."/>
        </authorList>
    </citation>
    <scope>NUCLEOTIDE SEQUENCE [LARGE SCALE GENOMIC DNA]</scope>
    <source>
        <strain evidence="3">KCOM 1330 (ChDC F330)</strain>
    </source>
</reference>
<dbReference type="AlphaFoldDB" id="A0A2C6C959"/>
<dbReference type="SUPFAM" id="SSF47413">
    <property type="entry name" value="lambda repressor-like DNA-binding domains"/>
    <property type="match status" value="1"/>
</dbReference>
<dbReference type="Pfam" id="PF13443">
    <property type="entry name" value="HTH_26"/>
    <property type="match status" value="1"/>
</dbReference>
<dbReference type="PROSITE" id="PS50943">
    <property type="entry name" value="HTH_CROC1"/>
    <property type="match status" value="1"/>
</dbReference>
<dbReference type="GO" id="GO:0003677">
    <property type="term" value="F:DNA binding"/>
    <property type="evidence" value="ECO:0007669"/>
    <property type="project" value="InterPro"/>
</dbReference>
<dbReference type="Gene3D" id="1.10.260.40">
    <property type="entry name" value="lambda repressor-like DNA-binding domains"/>
    <property type="match status" value="1"/>
</dbReference>
<dbReference type="EMBL" id="NIRQ01000001">
    <property type="protein sequence ID" value="PHI12963.1"/>
    <property type="molecule type" value="Genomic_DNA"/>
</dbReference>
<dbReference type="PANTHER" id="PTHR37301:SF1">
    <property type="entry name" value="DNA-BINDING PROTEIN"/>
    <property type="match status" value="1"/>
</dbReference>
<protein>
    <submittedName>
        <fullName evidence="2">XRE family transcriptional regulator</fullName>
    </submittedName>
</protein>
<sequence>MSVNYKKLWKLLIDKDMNKHDLHIKSGISTSTISKMSNGKYVSLEVLERICIVLDCKISDIIEFRGEK</sequence>
<feature type="domain" description="HTH cro/C1-type" evidence="1">
    <location>
        <begin position="25"/>
        <end position="61"/>
    </location>
</feature>
<dbReference type="InterPro" id="IPR001387">
    <property type="entry name" value="Cro/C1-type_HTH"/>
</dbReference>
<evidence type="ECO:0000313" key="2">
    <source>
        <dbReference type="EMBL" id="PHI12963.1"/>
    </source>
</evidence>
<accession>A0A2C6C959</accession>
<dbReference type="RefSeq" id="WP_098994207.1">
    <property type="nucleotide sequence ID" value="NZ_CP084159.1"/>
</dbReference>
<dbReference type="CDD" id="cd00093">
    <property type="entry name" value="HTH_XRE"/>
    <property type="match status" value="1"/>
</dbReference>
<organism evidence="2 3">
    <name type="scientific">Fusobacterium nucleatum subsp. polymorphum</name>
    <name type="common">Fusobacterium polymorphum</name>
    <dbReference type="NCBI Taxonomy" id="76857"/>
    <lineage>
        <taxon>Bacteria</taxon>
        <taxon>Fusobacteriati</taxon>
        <taxon>Fusobacteriota</taxon>
        <taxon>Fusobacteriia</taxon>
        <taxon>Fusobacteriales</taxon>
        <taxon>Fusobacteriaceae</taxon>
        <taxon>Fusobacterium</taxon>
    </lineage>
</organism>
<proteinExistence type="predicted"/>
<evidence type="ECO:0000313" key="3">
    <source>
        <dbReference type="Proteomes" id="UP000221852"/>
    </source>
</evidence>
<dbReference type="InterPro" id="IPR010982">
    <property type="entry name" value="Lambda_DNA-bd_dom_sf"/>
</dbReference>
<dbReference type="Proteomes" id="UP000221852">
    <property type="component" value="Unassembled WGS sequence"/>
</dbReference>
<evidence type="ECO:0000259" key="1">
    <source>
        <dbReference type="PROSITE" id="PS50943"/>
    </source>
</evidence>
<dbReference type="PANTHER" id="PTHR37301">
    <property type="entry name" value="DNA-BINDING PROTEIN-RELATED"/>
    <property type="match status" value="1"/>
</dbReference>